<evidence type="ECO:0000313" key="3">
    <source>
        <dbReference type="EMBL" id="KAJ6256814.1"/>
    </source>
</evidence>
<keyword evidence="3" id="KW-0548">Nucleotidyltransferase</keyword>
<dbReference type="PANTHER" id="PTHR10695">
    <property type="entry name" value="DEPHOSPHO-COA KINASE-RELATED"/>
    <property type="match status" value="1"/>
</dbReference>
<dbReference type="SUPFAM" id="SSF52374">
    <property type="entry name" value="Nucleotidylyl transferase"/>
    <property type="match status" value="1"/>
</dbReference>
<dbReference type="GO" id="GO:0015937">
    <property type="term" value="P:coenzyme A biosynthetic process"/>
    <property type="evidence" value="ECO:0007669"/>
    <property type="project" value="TreeGrafter"/>
</dbReference>
<sequence length="377" mass="41247">MATRNLLFLRSLPTSNTELHAAITQAVLFSSSSITSIKHLDIAVTLPFTSSEATGSNGASSISRRRSFAQVSAIVNRIYSLTEGINEELDVNVILLHEDYNACGGVIRHWSDLRRASEVGQWGNILSTEDVDDLFGPNCKNAVVLQLEPDSVHERWWEASSDGSELPSREEHTISCVGGTFDYLHAGHKLLLTMTAYMIFSHASSPRLIVGLTGAELLKNKKHRQYVTSWETRCDATVDFLRMIVGDTTTTTASSSQPNDTEMDVDTSSDLPTSSRILRLQLTSPAGTPIALEVHEIQDVFGPTITMEDVTCLVVSEESKGGGQAVNDKRREKGWSELEVFTVGLVGGDGSVEGKLSSTEMRRRRAERGNILKGFVS</sequence>
<proteinExistence type="predicted"/>
<dbReference type="AlphaFoldDB" id="A0AAD6IQU5"/>
<accession>A0AAD6IQU5</accession>
<protein>
    <submittedName>
        <fullName evidence="3">Phosphopantetheine adenylyltransferase</fullName>
    </submittedName>
</protein>
<feature type="domain" description="Cytidyltransferase-like" evidence="2">
    <location>
        <begin position="177"/>
        <end position="235"/>
    </location>
</feature>
<dbReference type="Pfam" id="PF01467">
    <property type="entry name" value="CTP_transf_like"/>
    <property type="match status" value="1"/>
</dbReference>
<dbReference type="GO" id="GO:0004140">
    <property type="term" value="F:dephospho-CoA kinase activity"/>
    <property type="evidence" value="ECO:0007669"/>
    <property type="project" value="TreeGrafter"/>
</dbReference>
<keyword evidence="3" id="KW-0808">Transferase</keyword>
<name>A0AAD6IQU5_DREDA</name>
<organism evidence="3 4">
    <name type="scientific">Drechslerella dactyloides</name>
    <name type="common">Nematode-trapping fungus</name>
    <name type="synonym">Arthrobotrys dactyloides</name>
    <dbReference type="NCBI Taxonomy" id="74499"/>
    <lineage>
        <taxon>Eukaryota</taxon>
        <taxon>Fungi</taxon>
        <taxon>Dikarya</taxon>
        <taxon>Ascomycota</taxon>
        <taxon>Pezizomycotina</taxon>
        <taxon>Orbiliomycetes</taxon>
        <taxon>Orbiliales</taxon>
        <taxon>Orbiliaceae</taxon>
        <taxon>Drechslerella</taxon>
    </lineage>
</organism>
<dbReference type="Gene3D" id="3.40.50.620">
    <property type="entry name" value="HUPs"/>
    <property type="match status" value="1"/>
</dbReference>
<evidence type="ECO:0000256" key="1">
    <source>
        <dbReference type="SAM" id="MobiDB-lite"/>
    </source>
</evidence>
<comment type="caution">
    <text evidence="3">The sequence shown here is derived from an EMBL/GenBank/DDBJ whole genome shotgun (WGS) entry which is preliminary data.</text>
</comment>
<keyword evidence="4" id="KW-1185">Reference proteome</keyword>
<feature type="compositionally biased region" description="Polar residues" evidence="1">
    <location>
        <begin position="249"/>
        <end position="260"/>
    </location>
</feature>
<evidence type="ECO:0000313" key="4">
    <source>
        <dbReference type="Proteomes" id="UP001221413"/>
    </source>
</evidence>
<feature type="region of interest" description="Disordered" evidence="1">
    <location>
        <begin position="249"/>
        <end position="270"/>
    </location>
</feature>
<evidence type="ECO:0000259" key="2">
    <source>
        <dbReference type="Pfam" id="PF01467"/>
    </source>
</evidence>
<gene>
    <name evidence="3" type="ORF">Dda_8682</name>
</gene>
<dbReference type="EMBL" id="JAQGDS010000012">
    <property type="protein sequence ID" value="KAJ6256814.1"/>
    <property type="molecule type" value="Genomic_DNA"/>
</dbReference>
<reference evidence="3" key="1">
    <citation type="submission" date="2023-01" db="EMBL/GenBank/DDBJ databases">
        <title>The chitinases involved in constricting ring structure development in the nematode-trapping fungus Drechslerella dactyloides.</title>
        <authorList>
            <person name="Wang R."/>
            <person name="Zhang L."/>
            <person name="Tang P."/>
            <person name="Li S."/>
            <person name="Liang L."/>
        </authorList>
    </citation>
    <scope>NUCLEOTIDE SEQUENCE</scope>
    <source>
        <strain evidence="3">YMF1.00031</strain>
    </source>
</reference>
<dbReference type="InterPro" id="IPR004821">
    <property type="entry name" value="Cyt_trans-like"/>
</dbReference>
<dbReference type="Proteomes" id="UP001221413">
    <property type="component" value="Unassembled WGS sequence"/>
</dbReference>
<dbReference type="InterPro" id="IPR014729">
    <property type="entry name" value="Rossmann-like_a/b/a_fold"/>
</dbReference>
<dbReference type="PANTHER" id="PTHR10695:SF46">
    <property type="entry name" value="BIFUNCTIONAL COENZYME A SYNTHASE-RELATED"/>
    <property type="match status" value="1"/>
</dbReference>
<dbReference type="GO" id="GO:0016779">
    <property type="term" value="F:nucleotidyltransferase activity"/>
    <property type="evidence" value="ECO:0007669"/>
    <property type="project" value="UniProtKB-KW"/>
</dbReference>